<reference evidence="11" key="3">
    <citation type="submission" date="2020-04" db="EMBL/GenBank/DDBJ databases">
        <authorList>
            <person name="Tanveer F."/>
            <person name="Xie Y."/>
            <person name="Shinwari Z.K."/>
        </authorList>
    </citation>
    <scope>NUCLEOTIDE SEQUENCE</scope>
    <source>
        <strain evidence="11">MOSEL-ME25</strain>
    </source>
</reference>
<dbReference type="GO" id="GO:0008237">
    <property type="term" value="F:metallopeptidase activity"/>
    <property type="evidence" value="ECO:0007669"/>
    <property type="project" value="UniProtKB-KW"/>
</dbReference>
<dbReference type="MEROPS" id="M29.005"/>
<dbReference type="RefSeq" id="WP_040106374.1">
    <property type="nucleotide sequence ID" value="NZ_JABEVU030000001.1"/>
</dbReference>
<evidence type="ECO:0000256" key="7">
    <source>
        <dbReference type="ARBA" id="ARBA00022723"/>
    </source>
</evidence>
<dbReference type="Proteomes" id="UP000031546">
    <property type="component" value="Unassembled WGS sequence"/>
</dbReference>
<keyword evidence="13" id="KW-1185">Reference proteome</keyword>
<reference evidence="10 12" key="1">
    <citation type="submission" date="2015-01" db="EMBL/GenBank/DDBJ databases">
        <title>Genome sequences of high lactate-tolerant strain Salinicoccus roseus W12 with industrial interest.</title>
        <authorList>
            <person name="Wang H."/>
            <person name="Yu B."/>
        </authorList>
    </citation>
    <scope>NUCLEOTIDE SEQUENCE [LARGE SCALE GENOMIC DNA]</scope>
    <source>
        <strain evidence="10 12">W12</strain>
    </source>
</reference>
<evidence type="ECO:0000256" key="2">
    <source>
        <dbReference type="ARBA" id="ARBA00001946"/>
    </source>
</evidence>
<dbReference type="GO" id="GO:0006508">
    <property type="term" value="P:proteolysis"/>
    <property type="evidence" value="ECO:0007669"/>
    <property type="project" value="UniProtKB-KW"/>
</dbReference>
<evidence type="ECO:0000256" key="4">
    <source>
        <dbReference type="ARBA" id="ARBA00008236"/>
    </source>
</evidence>
<dbReference type="EMBL" id="JXII01000008">
    <property type="protein sequence ID" value="KIH70169.1"/>
    <property type="molecule type" value="Genomic_DNA"/>
</dbReference>
<dbReference type="InterPro" id="IPR052170">
    <property type="entry name" value="M29_Exopeptidase"/>
</dbReference>
<proteinExistence type="inferred from homology"/>
<organism evidence="10 12">
    <name type="scientific">Salinicoccus roseus</name>
    <dbReference type="NCBI Taxonomy" id="45670"/>
    <lineage>
        <taxon>Bacteria</taxon>
        <taxon>Bacillati</taxon>
        <taxon>Bacillota</taxon>
        <taxon>Bacilli</taxon>
        <taxon>Bacillales</taxon>
        <taxon>Staphylococcaceae</taxon>
        <taxon>Salinicoccus</taxon>
    </lineage>
</organism>
<dbReference type="InterPro" id="IPR035097">
    <property type="entry name" value="M29_N-terminal"/>
</dbReference>
<dbReference type="Gene3D" id="3.40.1830.10">
    <property type="entry name" value="Thermophilic metalloprotease (M29)"/>
    <property type="match status" value="1"/>
</dbReference>
<keyword evidence="6" id="KW-0645">Protease</keyword>
<dbReference type="PANTHER" id="PTHR34448:SF3">
    <property type="entry name" value="AMINOPEPTIDASE AMPS"/>
    <property type="match status" value="1"/>
</dbReference>
<evidence type="ECO:0000313" key="12">
    <source>
        <dbReference type="Proteomes" id="UP000031546"/>
    </source>
</evidence>
<accession>A0A0C2HEW3</accession>
<name>A0A0C2HEW3_9STAP</name>
<protein>
    <submittedName>
        <fullName evidence="10 11">Aminopeptidase</fullName>
    </submittedName>
</protein>
<dbReference type="GO" id="GO:0046872">
    <property type="term" value="F:metal ion binding"/>
    <property type="evidence" value="ECO:0007669"/>
    <property type="project" value="UniProtKB-KW"/>
</dbReference>
<evidence type="ECO:0000256" key="6">
    <source>
        <dbReference type="ARBA" id="ARBA00022670"/>
    </source>
</evidence>
<dbReference type="EMBL" id="JABEVU030000001">
    <property type="protein sequence ID" value="MDB0581014.1"/>
    <property type="molecule type" value="Genomic_DNA"/>
</dbReference>
<comment type="cofactor">
    <cofactor evidence="3">
        <name>Zn(2+)</name>
        <dbReference type="ChEBI" id="CHEBI:29105"/>
    </cofactor>
</comment>
<evidence type="ECO:0000313" key="11">
    <source>
        <dbReference type="EMBL" id="MDB0581014.1"/>
    </source>
</evidence>
<keyword evidence="9" id="KW-0482">Metalloprotease</keyword>
<keyword evidence="8" id="KW-0378">Hydrolase</keyword>
<reference evidence="11 13" key="4">
    <citation type="submission" date="2022-12" db="EMBL/GenBank/DDBJ databases">
        <title>Genome analysis and biological profiling of marine Salinicoccus roseus MOSEL-ME25.</title>
        <authorList>
            <person name="Mirza F.T."/>
            <person name="Xie Y."/>
            <person name="Shinwari Z.K."/>
        </authorList>
    </citation>
    <scope>NUCLEOTIDE SEQUENCE [LARGE SCALE GENOMIC DNA]</scope>
    <source>
        <strain evidence="11 13">MOSEL-ME25</strain>
    </source>
</reference>
<evidence type="ECO:0000256" key="9">
    <source>
        <dbReference type="ARBA" id="ARBA00023049"/>
    </source>
</evidence>
<dbReference type="Proteomes" id="UP000527860">
    <property type="component" value="Unassembled WGS sequence"/>
</dbReference>
<dbReference type="GeneID" id="77845771"/>
<dbReference type="Pfam" id="PF02073">
    <property type="entry name" value="Peptidase_M29"/>
    <property type="match status" value="1"/>
</dbReference>
<comment type="similarity">
    <text evidence="4">Belongs to the peptidase M29 family.</text>
</comment>
<comment type="caution">
    <text evidence="10">The sequence shown here is derived from an EMBL/GenBank/DDBJ whole genome shotgun (WGS) entry which is preliminary data.</text>
</comment>
<evidence type="ECO:0000313" key="10">
    <source>
        <dbReference type="EMBL" id="KIH70169.1"/>
    </source>
</evidence>
<evidence type="ECO:0000256" key="8">
    <source>
        <dbReference type="ARBA" id="ARBA00022801"/>
    </source>
</evidence>
<gene>
    <name evidence="11" type="ORF">F7P68_0010785</name>
    <name evidence="10" type="ORF">SN16_09395</name>
</gene>
<evidence type="ECO:0000256" key="1">
    <source>
        <dbReference type="ARBA" id="ARBA00001941"/>
    </source>
</evidence>
<dbReference type="SUPFAM" id="SSF144052">
    <property type="entry name" value="Thermophilic metalloprotease-like"/>
    <property type="match status" value="1"/>
</dbReference>
<reference evidence="13" key="2">
    <citation type="submission" date="2020-04" db="EMBL/GenBank/DDBJ databases">
        <title>Genome analysis and biological profiling of marine Cellulosimicrobium funkei MOSEL-ME6.</title>
        <authorList>
            <person name="Tanveer F."/>
            <person name="Xie Y."/>
            <person name="Shinwari Z.K."/>
        </authorList>
    </citation>
    <scope>NUCLEOTIDE SEQUENCE [LARGE SCALE GENOMIC DNA]</scope>
    <source>
        <strain evidence="13">MOSEL-ME25</strain>
    </source>
</reference>
<dbReference type="GO" id="GO:0004177">
    <property type="term" value="F:aminopeptidase activity"/>
    <property type="evidence" value="ECO:0007669"/>
    <property type="project" value="UniProtKB-KW"/>
</dbReference>
<keyword evidence="5 10" id="KW-0031">Aminopeptidase</keyword>
<evidence type="ECO:0000256" key="5">
    <source>
        <dbReference type="ARBA" id="ARBA00022438"/>
    </source>
</evidence>
<dbReference type="PANTHER" id="PTHR34448">
    <property type="entry name" value="AMINOPEPTIDASE"/>
    <property type="match status" value="1"/>
</dbReference>
<dbReference type="AlphaFoldDB" id="A0A0C2HEW3"/>
<evidence type="ECO:0000256" key="3">
    <source>
        <dbReference type="ARBA" id="ARBA00001947"/>
    </source>
</evidence>
<comment type="cofactor">
    <cofactor evidence="2">
        <name>Mg(2+)</name>
        <dbReference type="ChEBI" id="CHEBI:18420"/>
    </cofactor>
</comment>
<dbReference type="OrthoDB" id="9803993at2"/>
<evidence type="ECO:0000313" key="13">
    <source>
        <dbReference type="Proteomes" id="UP000527860"/>
    </source>
</evidence>
<dbReference type="STRING" id="45670.SN16_09395"/>
<sequence>MTQFEEKLEKYADLLVDVGLNVQPDGRVFIRGAQDALPLIRLVTEKAYQKGAKEVKVVLSDDRLTQLHAKNQSKDELSAIHQWAIDERMFYSDEKAGFLSITSSSPELLKDVDPEKLQAMQVASGRAFKDFSNRIQSDYHSWCVAGYPSVEWARLVFPDKDDEAAVAALMDLIFYTVRADVDDPVSAWEKHDATLHEKVDYLNTRKYKALRYEAPGTDLVIGLPKGHLWAGASSLNADGEKFMANMPTEEVFSVPDRNRVDGYVSNTLPLSHGGNLIDDFKLTFKDGKVVDFEAGRGYEVLKNILDADEGARHLGEVALVPDDSPISNAGKLFYNTLFDENASCHIALGSAYAFCLEGGKSMSREELEAAGLNDSITHVDFMIGSDQLDIYGITEDGTEEKVFEKGNWAF</sequence>
<dbReference type="PRINTS" id="PR00919">
    <property type="entry name" value="THERMOPTASE"/>
</dbReference>
<keyword evidence="7" id="KW-0479">Metal-binding</keyword>
<comment type="cofactor">
    <cofactor evidence="1">
        <name>Co(2+)</name>
        <dbReference type="ChEBI" id="CHEBI:48828"/>
    </cofactor>
</comment>
<dbReference type="InterPro" id="IPR000787">
    <property type="entry name" value="Peptidase_M29"/>
</dbReference>